<evidence type="ECO:0000313" key="9">
    <source>
        <dbReference type="Proteomes" id="UP000279259"/>
    </source>
</evidence>
<evidence type="ECO:0000256" key="1">
    <source>
        <dbReference type="ARBA" id="ARBA00004123"/>
    </source>
</evidence>
<dbReference type="PANTHER" id="PTHR31845">
    <property type="entry name" value="FINGER DOMAIN PROTEIN, PUTATIVE-RELATED"/>
    <property type="match status" value="1"/>
</dbReference>
<keyword evidence="4" id="KW-0804">Transcription</keyword>
<evidence type="ECO:0000313" key="8">
    <source>
        <dbReference type="EMBL" id="RSH84056.1"/>
    </source>
</evidence>
<dbReference type="EMBL" id="RSCD01000022">
    <property type="protein sequence ID" value="RSH84056.1"/>
    <property type="molecule type" value="Genomic_DNA"/>
</dbReference>
<evidence type="ECO:0000256" key="5">
    <source>
        <dbReference type="ARBA" id="ARBA00023242"/>
    </source>
</evidence>
<feature type="region of interest" description="Disordered" evidence="6">
    <location>
        <begin position="145"/>
        <end position="165"/>
    </location>
</feature>
<dbReference type="GO" id="GO:0008270">
    <property type="term" value="F:zinc ion binding"/>
    <property type="evidence" value="ECO:0007669"/>
    <property type="project" value="InterPro"/>
</dbReference>
<sequence length="704" mass="77050">MSSLSPKQAQAQHENGSELSTLSAASIAARRRSKLAHRLSEHPEPEQDDESFLSNFVDDADTVFDPALALNTNPASFSQSQSQSQSQAQAQPQPSGVEPRLQPFAATSGISPDLTQSRTHLPQPLPTALSATGLFPLRGQADDVLMPPASAPAHASAPDVSGTLPLAPAETAPPTVGSLHSLNMAELLDPADRDVQAFAPKAPFFSISNTGRRRVAGGRNRVGTSNDRDDPVALMVLSEVEASSLVHLFHQKLNPLVAVLDPRLHTMSYLRSTSSILFSTVLASSARFFRPDLHPHLVSHASTILDRALHAGQADTGIVQSLMLLTYWKEPADSSGWMKIGMAIRLGYSLFWHVPRTEPLPEDETQAREVLRNSERTWFCLFSFDRGLAYAYGLPAVMRVNDHSDPEVWARSHLHLGPSVDMHIAASMALCKLKDHWGALCEYKQPEMTYLLLAVETITKQCDALIAKWFNQQAPQPCFDQDAEHVMLWSILDFIFVLRRYILEESPQDPLHLDNCLSVVSRIADEIEILSRNGMLLLMQDSASGMTSSLVVFLRKASGTVFRLSTPSQKSYILTLLHRVLLSHTSVTNEDGNTAPAYVARFIRRVLCALSAESRAGSPGPAFPGEVPMLGLQLPLQETQGLGQSQSQGQAQAQGQGSVGDDFFAMLGLEEFTNVPDFVSQSEADDVRYWANMFSLDFMPQPTG</sequence>
<dbReference type="CDD" id="cd12148">
    <property type="entry name" value="fungal_TF_MHR"/>
    <property type="match status" value="1"/>
</dbReference>
<dbReference type="Proteomes" id="UP000279259">
    <property type="component" value="Unassembled WGS sequence"/>
</dbReference>
<organism evidence="8 9">
    <name type="scientific">Saitozyma podzolica</name>
    <dbReference type="NCBI Taxonomy" id="1890683"/>
    <lineage>
        <taxon>Eukaryota</taxon>
        <taxon>Fungi</taxon>
        <taxon>Dikarya</taxon>
        <taxon>Basidiomycota</taxon>
        <taxon>Agaricomycotina</taxon>
        <taxon>Tremellomycetes</taxon>
        <taxon>Tremellales</taxon>
        <taxon>Trimorphomycetaceae</taxon>
        <taxon>Saitozyma</taxon>
    </lineage>
</organism>
<feature type="compositionally biased region" description="Polar residues" evidence="6">
    <location>
        <begin position="1"/>
        <end position="14"/>
    </location>
</feature>
<reference evidence="8 9" key="1">
    <citation type="submission" date="2018-11" db="EMBL/GenBank/DDBJ databases">
        <title>Genome sequence of Saitozyma podzolica DSM 27192.</title>
        <authorList>
            <person name="Aliyu H."/>
            <person name="Gorte O."/>
            <person name="Ochsenreither K."/>
        </authorList>
    </citation>
    <scope>NUCLEOTIDE SEQUENCE [LARGE SCALE GENOMIC DNA]</scope>
    <source>
        <strain evidence="8 9">DSM 27192</strain>
    </source>
</reference>
<keyword evidence="9" id="KW-1185">Reference proteome</keyword>
<proteinExistence type="predicted"/>
<gene>
    <name evidence="8" type="ORF">EHS25_005301</name>
</gene>
<dbReference type="PANTHER" id="PTHR31845:SF19">
    <property type="entry name" value="TRANSCRIPTION FACTOR DOMAIN-CONTAINING PROTEIN"/>
    <property type="match status" value="1"/>
</dbReference>
<dbReference type="OrthoDB" id="3163292at2759"/>
<evidence type="ECO:0000256" key="2">
    <source>
        <dbReference type="ARBA" id="ARBA00023015"/>
    </source>
</evidence>
<evidence type="ECO:0000256" key="4">
    <source>
        <dbReference type="ARBA" id="ARBA00023163"/>
    </source>
</evidence>
<accession>A0A427XYV1</accession>
<dbReference type="GO" id="GO:0005634">
    <property type="term" value="C:nucleus"/>
    <property type="evidence" value="ECO:0007669"/>
    <property type="project" value="UniProtKB-SubCell"/>
</dbReference>
<evidence type="ECO:0000256" key="3">
    <source>
        <dbReference type="ARBA" id="ARBA00023125"/>
    </source>
</evidence>
<keyword evidence="5" id="KW-0539">Nucleus</keyword>
<dbReference type="STRING" id="1890683.A0A427XYV1"/>
<name>A0A427XYV1_9TREE</name>
<dbReference type="SMART" id="SM00906">
    <property type="entry name" value="Fungal_trans"/>
    <property type="match status" value="1"/>
</dbReference>
<feature type="compositionally biased region" description="Polar residues" evidence="6">
    <location>
        <begin position="108"/>
        <end position="120"/>
    </location>
</feature>
<dbReference type="InterPro" id="IPR051089">
    <property type="entry name" value="prtT"/>
</dbReference>
<evidence type="ECO:0000256" key="6">
    <source>
        <dbReference type="SAM" id="MobiDB-lite"/>
    </source>
</evidence>
<dbReference type="InterPro" id="IPR007219">
    <property type="entry name" value="XnlR_reg_dom"/>
</dbReference>
<dbReference type="GO" id="GO:0006351">
    <property type="term" value="P:DNA-templated transcription"/>
    <property type="evidence" value="ECO:0007669"/>
    <property type="project" value="InterPro"/>
</dbReference>
<protein>
    <recommendedName>
        <fullName evidence="7">Xylanolytic transcriptional activator regulatory domain-containing protein</fullName>
    </recommendedName>
</protein>
<feature type="region of interest" description="Disordered" evidence="6">
    <location>
        <begin position="1"/>
        <end position="127"/>
    </location>
</feature>
<keyword evidence="3" id="KW-0238">DNA-binding</keyword>
<feature type="domain" description="Xylanolytic transcriptional activator regulatory" evidence="7">
    <location>
        <begin position="336"/>
        <end position="417"/>
    </location>
</feature>
<evidence type="ECO:0000259" key="7">
    <source>
        <dbReference type="SMART" id="SM00906"/>
    </source>
</evidence>
<dbReference type="AlphaFoldDB" id="A0A427XYV1"/>
<dbReference type="GO" id="GO:0000981">
    <property type="term" value="F:DNA-binding transcription factor activity, RNA polymerase II-specific"/>
    <property type="evidence" value="ECO:0007669"/>
    <property type="project" value="TreeGrafter"/>
</dbReference>
<feature type="compositionally biased region" description="Low complexity" evidence="6">
    <location>
        <begin position="17"/>
        <end position="28"/>
    </location>
</feature>
<feature type="compositionally biased region" description="Low complexity" evidence="6">
    <location>
        <begin position="147"/>
        <end position="165"/>
    </location>
</feature>
<dbReference type="GO" id="GO:0000976">
    <property type="term" value="F:transcription cis-regulatory region binding"/>
    <property type="evidence" value="ECO:0007669"/>
    <property type="project" value="TreeGrafter"/>
</dbReference>
<keyword evidence="2" id="KW-0805">Transcription regulation</keyword>
<dbReference type="Pfam" id="PF04082">
    <property type="entry name" value="Fungal_trans"/>
    <property type="match status" value="1"/>
</dbReference>
<comment type="caution">
    <text evidence="8">The sequence shown here is derived from an EMBL/GenBank/DDBJ whole genome shotgun (WGS) entry which is preliminary data.</text>
</comment>
<feature type="compositionally biased region" description="Low complexity" evidence="6">
    <location>
        <begin position="74"/>
        <end position="95"/>
    </location>
</feature>
<comment type="subcellular location">
    <subcellularLocation>
        <location evidence="1">Nucleus</location>
    </subcellularLocation>
</comment>